<dbReference type="Gene3D" id="1.10.260.40">
    <property type="entry name" value="lambda repressor-like DNA-binding domains"/>
    <property type="match status" value="1"/>
</dbReference>
<evidence type="ECO:0000313" key="5">
    <source>
        <dbReference type="EMBL" id="GGM48490.1"/>
    </source>
</evidence>
<dbReference type="CDD" id="cd06267">
    <property type="entry name" value="PBP1_LacI_sugar_binding-like"/>
    <property type="match status" value="1"/>
</dbReference>
<reference evidence="5" key="1">
    <citation type="journal article" date="2014" name="Int. J. Syst. Evol. Microbiol.">
        <title>Complete genome sequence of Corynebacterium casei LMG S-19264T (=DSM 44701T), isolated from a smear-ripened cheese.</title>
        <authorList>
            <consortium name="US DOE Joint Genome Institute (JGI-PGF)"/>
            <person name="Walter F."/>
            <person name="Albersmeier A."/>
            <person name="Kalinowski J."/>
            <person name="Ruckert C."/>
        </authorList>
    </citation>
    <scope>NUCLEOTIDE SEQUENCE</scope>
    <source>
        <strain evidence="5">JCM 19831</strain>
    </source>
</reference>
<dbReference type="GO" id="GO:0000976">
    <property type="term" value="F:transcription cis-regulatory region binding"/>
    <property type="evidence" value="ECO:0007669"/>
    <property type="project" value="TreeGrafter"/>
</dbReference>
<proteinExistence type="predicted"/>
<dbReference type="SUPFAM" id="SSF47413">
    <property type="entry name" value="lambda repressor-like DNA-binding domains"/>
    <property type="match status" value="1"/>
</dbReference>
<feature type="domain" description="HTH lacI-type" evidence="4">
    <location>
        <begin position="7"/>
        <end position="61"/>
    </location>
</feature>
<dbReference type="AlphaFoldDB" id="A0A917WZ64"/>
<dbReference type="Gene3D" id="3.40.50.2300">
    <property type="match status" value="2"/>
</dbReference>
<accession>A0A917WZ64</accession>
<dbReference type="SMART" id="SM00354">
    <property type="entry name" value="HTH_LACI"/>
    <property type="match status" value="1"/>
</dbReference>
<dbReference type="Proteomes" id="UP000642070">
    <property type="component" value="Unassembled WGS sequence"/>
</dbReference>
<dbReference type="RefSeq" id="WP_229835928.1">
    <property type="nucleotide sequence ID" value="NZ_BMPI01000030.1"/>
</dbReference>
<evidence type="ECO:0000256" key="3">
    <source>
        <dbReference type="ARBA" id="ARBA00023163"/>
    </source>
</evidence>
<dbReference type="EMBL" id="BMPI01000030">
    <property type="protein sequence ID" value="GGM48490.1"/>
    <property type="molecule type" value="Genomic_DNA"/>
</dbReference>
<dbReference type="InterPro" id="IPR028082">
    <property type="entry name" value="Peripla_BP_I"/>
</dbReference>
<gene>
    <name evidence="5" type="ORF">GCM10007977_057600</name>
</gene>
<dbReference type="InterPro" id="IPR000843">
    <property type="entry name" value="HTH_LacI"/>
</dbReference>
<organism evidence="5 6">
    <name type="scientific">Dactylosporangium sucinum</name>
    <dbReference type="NCBI Taxonomy" id="1424081"/>
    <lineage>
        <taxon>Bacteria</taxon>
        <taxon>Bacillati</taxon>
        <taxon>Actinomycetota</taxon>
        <taxon>Actinomycetes</taxon>
        <taxon>Micromonosporales</taxon>
        <taxon>Micromonosporaceae</taxon>
        <taxon>Dactylosporangium</taxon>
    </lineage>
</organism>
<evidence type="ECO:0000256" key="2">
    <source>
        <dbReference type="ARBA" id="ARBA00023125"/>
    </source>
</evidence>
<comment type="caution">
    <text evidence="5">The sequence shown here is derived from an EMBL/GenBank/DDBJ whole genome shotgun (WGS) entry which is preliminary data.</text>
</comment>
<dbReference type="InterPro" id="IPR046335">
    <property type="entry name" value="LacI/GalR-like_sensor"/>
</dbReference>
<name>A0A917WZ64_9ACTN</name>
<dbReference type="CDD" id="cd01392">
    <property type="entry name" value="HTH_LacI"/>
    <property type="match status" value="1"/>
</dbReference>
<keyword evidence="2" id="KW-0238">DNA-binding</keyword>
<evidence type="ECO:0000313" key="6">
    <source>
        <dbReference type="Proteomes" id="UP000642070"/>
    </source>
</evidence>
<reference evidence="5" key="2">
    <citation type="submission" date="2020-09" db="EMBL/GenBank/DDBJ databases">
        <authorList>
            <person name="Sun Q."/>
            <person name="Ohkuma M."/>
        </authorList>
    </citation>
    <scope>NUCLEOTIDE SEQUENCE</scope>
    <source>
        <strain evidence="5">JCM 19831</strain>
    </source>
</reference>
<keyword evidence="6" id="KW-1185">Reference proteome</keyword>
<dbReference type="Pfam" id="PF13377">
    <property type="entry name" value="Peripla_BP_3"/>
    <property type="match status" value="1"/>
</dbReference>
<dbReference type="PANTHER" id="PTHR30146">
    <property type="entry name" value="LACI-RELATED TRANSCRIPTIONAL REPRESSOR"/>
    <property type="match status" value="1"/>
</dbReference>
<dbReference type="PROSITE" id="PS50932">
    <property type="entry name" value="HTH_LACI_2"/>
    <property type="match status" value="1"/>
</dbReference>
<dbReference type="InterPro" id="IPR010982">
    <property type="entry name" value="Lambda_DNA-bd_dom_sf"/>
</dbReference>
<dbReference type="SUPFAM" id="SSF53822">
    <property type="entry name" value="Periplasmic binding protein-like I"/>
    <property type="match status" value="1"/>
</dbReference>
<keyword evidence="3" id="KW-0804">Transcription</keyword>
<dbReference type="Pfam" id="PF00356">
    <property type="entry name" value="LacI"/>
    <property type="match status" value="1"/>
</dbReference>
<dbReference type="GO" id="GO:0003700">
    <property type="term" value="F:DNA-binding transcription factor activity"/>
    <property type="evidence" value="ECO:0007669"/>
    <property type="project" value="TreeGrafter"/>
</dbReference>
<sequence>MARRKRPTMNDVAQHAGVALRTVSRVVNEDPTVGAEFVNRVRAAISVLGYTPDERARQLRGGRSGLIGAAVRNLSAGHPVLGSLDAAARAHGFTVHATATADEVDREREVVISMCGRHLDGIVLEPVGDNHQYLGPELDAGTPIVAFDRPAGGITVDTVVSDNAAGIGTAFRHLRAHGHRRIAYIGDQERIFTGHERAAAFRACMAATGDPVAGLTHPGAVEPARIAAALDAVLHGPDPATALITGNASTTFEVLRRLGPAAATLAIVGFDDFPLADLLRPALTVIAQDSETIGRTAIDLLRHRAADHARPVQTVTVGVELVVRGSGERSPTR</sequence>
<dbReference type="PANTHER" id="PTHR30146:SF109">
    <property type="entry name" value="HTH-TYPE TRANSCRIPTIONAL REGULATOR GALS"/>
    <property type="match status" value="1"/>
</dbReference>
<protein>
    <submittedName>
        <fullName evidence="5">LacI family transcriptional regulator</fullName>
    </submittedName>
</protein>
<keyword evidence="1" id="KW-0805">Transcription regulation</keyword>
<evidence type="ECO:0000259" key="4">
    <source>
        <dbReference type="PROSITE" id="PS50932"/>
    </source>
</evidence>
<evidence type="ECO:0000256" key="1">
    <source>
        <dbReference type="ARBA" id="ARBA00023015"/>
    </source>
</evidence>